<dbReference type="PANTHER" id="PTHR44688:SF16">
    <property type="entry name" value="DNA-BINDING TRANSCRIPTIONAL ACTIVATOR DEVR_DOSR"/>
    <property type="match status" value="1"/>
</dbReference>
<dbReference type="Proteomes" id="UP000574761">
    <property type="component" value="Unassembled WGS sequence"/>
</dbReference>
<dbReference type="Pfam" id="PF00196">
    <property type="entry name" value="GerE"/>
    <property type="match status" value="1"/>
</dbReference>
<gene>
    <name evidence="5" type="ORF">GGQ64_000578</name>
</gene>
<dbReference type="PROSITE" id="PS00622">
    <property type="entry name" value="HTH_LUXR_1"/>
    <property type="match status" value="1"/>
</dbReference>
<keyword evidence="3" id="KW-0804">Transcription</keyword>
<dbReference type="RefSeq" id="WP_183798753.1">
    <property type="nucleotide sequence ID" value="NZ_JACIEE010000001.1"/>
</dbReference>
<dbReference type="AlphaFoldDB" id="A0A7W6D781"/>
<evidence type="ECO:0000259" key="4">
    <source>
        <dbReference type="PROSITE" id="PS50043"/>
    </source>
</evidence>
<sequence>MRVDFASLFEVVATCLGREGMADAEAGVLFLKAMHALVRFDDVVIFAYREKERPIDLFSTFGLEDHEIFVGLYQAGPFLLDPFYHAARAGRAGVFRMRELAPDRFFSSEYYRTYYTQTKLAEEVGFFVPCPDGVTVVLSLMRRERSGVFPPGEFAVLDDAVPFVLAFVARTWPDLSLRFDALARGTRRRRHEPANAADRVWRKLNLTDREASIVELVLQGYSSESIGLTLDISTGTVKVHRRNVYRKLGISSQMQLLSIYLSNLQS</sequence>
<dbReference type="InterPro" id="IPR016032">
    <property type="entry name" value="Sig_transdc_resp-reg_C-effctor"/>
</dbReference>
<dbReference type="PROSITE" id="PS50043">
    <property type="entry name" value="HTH_LUXR_2"/>
    <property type="match status" value="1"/>
</dbReference>
<protein>
    <submittedName>
        <fullName evidence="5">DNA-binding CsgD family transcriptional regulator</fullName>
    </submittedName>
</protein>
<dbReference type="SUPFAM" id="SSF46894">
    <property type="entry name" value="C-terminal effector domain of the bipartite response regulators"/>
    <property type="match status" value="1"/>
</dbReference>
<dbReference type="SMART" id="SM00421">
    <property type="entry name" value="HTH_LUXR"/>
    <property type="match status" value="1"/>
</dbReference>
<dbReference type="GO" id="GO:0003677">
    <property type="term" value="F:DNA binding"/>
    <property type="evidence" value="ECO:0007669"/>
    <property type="project" value="UniProtKB-KW"/>
</dbReference>
<keyword evidence="6" id="KW-1185">Reference proteome</keyword>
<feature type="domain" description="HTH luxR-type" evidence="4">
    <location>
        <begin position="199"/>
        <end position="264"/>
    </location>
</feature>
<evidence type="ECO:0000313" key="6">
    <source>
        <dbReference type="Proteomes" id="UP000574761"/>
    </source>
</evidence>
<keyword evidence="2 5" id="KW-0238">DNA-binding</keyword>
<evidence type="ECO:0000313" key="5">
    <source>
        <dbReference type="EMBL" id="MBB3975402.1"/>
    </source>
</evidence>
<reference evidence="5 6" key="1">
    <citation type="submission" date="2020-08" db="EMBL/GenBank/DDBJ databases">
        <title>Genomic Encyclopedia of Type Strains, Phase IV (KMG-IV): sequencing the most valuable type-strain genomes for metagenomic binning, comparative biology and taxonomic classification.</title>
        <authorList>
            <person name="Goeker M."/>
        </authorList>
    </citation>
    <scope>NUCLEOTIDE SEQUENCE [LARGE SCALE GENOMIC DNA]</scope>
    <source>
        <strain evidence="5 6">DSM 100211</strain>
    </source>
</reference>
<accession>A0A7W6D781</accession>
<organism evidence="5 6">
    <name type="scientific">Mycoplana azooxidifex</name>
    <dbReference type="NCBI Taxonomy" id="1636188"/>
    <lineage>
        <taxon>Bacteria</taxon>
        <taxon>Pseudomonadati</taxon>
        <taxon>Pseudomonadota</taxon>
        <taxon>Alphaproteobacteria</taxon>
        <taxon>Hyphomicrobiales</taxon>
        <taxon>Rhizobiaceae</taxon>
        <taxon>Mycoplana</taxon>
    </lineage>
</organism>
<keyword evidence="1" id="KW-0805">Transcription regulation</keyword>
<evidence type="ECO:0000256" key="1">
    <source>
        <dbReference type="ARBA" id="ARBA00023015"/>
    </source>
</evidence>
<evidence type="ECO:0000256" key="3">
    <source>
        <dbReference type="ARBA" id="ARBA00023163"/>
    </source>
</evidence>
<name>A0A7W6D781_9HYPH</name>
<dbReference type="Gene3D" id="1.10.10.10">
    <property type="entry name" value="Winged helix-like DNA-binding domain superfamily/Winged helix DNA-binding domain"/>
    <property type="match status" value="1"/>
</dbReference>
<dbReference type="PRINTS" id="PR00038">
    <property type="entry name" value="HTHLUXR"/>
</dbReference>
<dbReference type="CDD" id="cd06170">
    <property type="entry name" value="LuxR_C_like"/>
    <property type="match status" value="1"/>
</dbReference>
<dbReference type="InterPro" id="IPR000792">
    <property type="entry name" value="Tscrpt_reg_LuxR_C"/>
</dbReference>
<dbReference type="GO" id="GO:0006355">
    <property type="term" value="P:regulation of DNA-templated transcription"/>
    <property type="evidence" value="ECO:0007669"/>
    <property type="project" value="InterPro"/>
</dbReference>
<dbReference type="EMBL" id="JACIEE010000001">
    <property type="protein sequence ID" value="MBB3975402.1"/>
    <property type="molecule type" value="Genomic_DNA"/>
</dbReference>
<dbReference type="PANTHER" id="PTHR44688">
    <property type="entry name" value="DNA-BINDING TRANSCRIPTIONAL ACTIVATOR DEVR_DOSR"/>
    <property type="match status" value="1"/>
</dbReference>
<evidence type="ECO:0000256" key="2">
    <source>
        <dbReference type="ARBA" id="ARBA00023125"/>
    </source>
</evidence>
<proteinExistence type="predicted"/>
<comment type="caution">
    <text evidence="5">The sequence shown here is derived from an EMBL/GenBank/DDBJ whole genome shotgun (WGS) entry which is preliminary data.</text>
</comment>
<dbReference type="InterPro" id="IPR036388">
    <property type="entry name" value="WH-like_DNA-bd_sf"/>
</dbReference>